<dbReference type="InterPro" id="IPR002068">
    <property type="entry name" value="A-crystallin/Hsp20_dom"/>
</dbReference>
<dbReference type="SUPFAM" id="SSF49764">
    <property type="entry name" value="HSP20-like chaperones"/>
    <property type="match status" value="1"/>
</dbReference>
<gene>
    <name evidence="6" type="ORF">ZYGR_0BA00240</name>
</gene>
<dbReference type="Pfam" id="PF00011">
    <property type="entry name" value="HSP20"/>
    <property type="match status" value="1"/>
</dbReference>
<dbReference type="AlphaFoldDB" id="A0A1Q3AK44"/>
<dbReference type="Gene3D" id="2.60.40.790">
    <property type="match status" value="1"/>
</dbReference>
<reference evidence="6 7" key="1">
    <citation type="submission" date="2016-08" db="EMBL/GenBank/DDBJ databases">
        <title>Draft genome sequence of allopolyploid Zygosaccharomyces rouxii.</title>
        <authorList>
            <person name="Watanabe J."/>
            <person name="Uehara K."/>
            <person name="Mogi Y."/>
            <person name="Tsukioka Y."/>
        </authorList>
    </citation>
    <scope>NUCLEOTIDE SEQUENCE [LARGE SCALE GENOMIC DNA]</scope>
    <source>
        <strain evidence="6 7">NBRC 110957</strain>
    </source>
</reference>
<dbReference type="OrthoDB" id="5511210at2759"/>
<protein>
    <recommendedName>
        <fullName evidence="5">SHSP domain-containing protein</fullName>
    </recommendedName>
</protein>
<keyword evidence="1" id="KW-0346">Stress response</keyword>
<dbReference type="CDD" id="cd06464">
    <property type="entry name" value="ACD_sHsps-like"/>
    <property type="match status" value="1"/>
</dbReference>
<proteinExistence type="inferred from homology"/>
<dbReference type="InterPro" id="IPR008978">
    <property type="entry name" value="HSP20-like_chaperone"/>
</dbReference>
<feature type="region of interest" description="Disordered" evidence="4">
    <location>
        <begin position="169"/>
        <end position="193"/>
    </location>
</feature>
<evidence type="ECO:0000256" key="1">
    <source>
        <dbReference type="ARBA" id="ARBA00023016"/>
    </source>
</evidence>
<dbReference type="Proteomes" id="UP000187013">
    <property type="component" value="Unassembled WGS sequence"/>
</dbReference>
<sequence length="193" mass="22014">MSVAPYYSFSDSINNEVDSFNRLLRRNGFRYGEPERYSTTTGGDQRLSVNLDNWFDNNFLSIARSSSPTGILPSVDILDHEKSYELNVSVPDVAKDDINLEYHEQNNQIVIAGEVPSVVNEEKKNKVRVKEVRTGNFKRVIQLPESSEIDVDNIKATYTNGILKLDIPKIEPTKPEKHTKRIEITSQDEDQPQ</sequence>
<evidence type="ECO:0000256" key="3">
    <source>
        <dbReference type="RuleBase" id="RU003616"/>
    </source>
</evidence>
<evidence type="ECO:0000313" key="6">
    <source>
        <dbReference type="EMBL" id="GAV56118.1"/>
    </source>
</evidence>
<dbReference type="EMBL" id="BDGX01000053">
    <property type="protein sequence ID" value="GAV56118.1"/>
    <property type="molecule type" value="Genomic_DNA"/>
</dbReference>
<evidence type="ECO:0000259" key="5">
    <source>
        <dbReference type="PROSITE" id="PS01031"/>
    </source>
</evidence>
<feature type="domain" description="SHSP" evidence="5">
    <location>
        <begin position="66"/>
        <end position="185"/>
    </location>
</feature>
<accession>A0A1Q3AK44</accession>
<comment type="similarity">
    <text evidence="2 3">Belongs to the small heat shock protein (HSP20) family.</text>
</comment>
<dbReference type="PROSITE" id="PS01031">
    <property type="entry name" value="SHSP"/>
    <property type="match status" value="1"/>
</dbReference>
<dbReference type="InterPro" id="IPR031107">
    <property type="entry name" value="Small_HSP"/>
</dbReference>
<organism evidence="6 7">
    <name type="scientific">Zygosaccharomyces rouxii</name>
    <dbReference type="NCBI Taxonomy" id="4956"/>
    <lineage>
        <taxon>Eukaryota</taxon>
        <taxon>Fungi</taxon>
        <taxon>Dikarya</taxon>
        <taxon>Ascomycota</taxon>
        <taxon>Saccharomycotina</taxon>
        <taxon>Saccharomycetes</taxon>
        <taxon>Saccharomycetales</taxon>
        <taxon>Saccharomycetaceae</taxon>
        <taxon>Zygosaccharomyces</taxon>
    </lineage>
</organism>
<name>A0A1Q3AK44_ZYGRO</name>
<evidence type="ECO:0000256" key="2">
    <source>
        <dbReference type="PROSITE-ProRule" id="PRU00285"/>
    </source>
</evidence>
<comment type="caution">
    <text evidence="6">The sequence shown here is derived from an EMBL/GenBank/DDBJ whole genome shotgun (WGS) entry which is preliminary data.</text>
</comment>
<evidence type="ECO:0000256" key="4">
    <source>
        <dbReference type="SAM" id="MobiDB-lite"/>
    </source>
</evidence>
<evidence type="ECO:0000313" key="7">
    <source>
        <dbReference type="Proteomes" id="UP000187013"/>
    </source>
</evidence>
<dbReference type="PANTHER" id="PTHR11527">
    <property type="entry name" value="HEAT-SHOCK PROTEIN 20 FAMILY MEMBER"/>
    <property type="match status" value="1"/>
</dbReference>